<dbReference type="CDD" id="cd14656">
    <property type="entry name" value="Imelysin-like_EfeO"/>
    <property type="match status" value="1"/>
</dbReference>
<dbReference type="PANTHER" id="PTHR39192">
    <property type="entry name" value="IRON UPTAKE SYSTEM COMPONENT EFEO"/>
    <property type="match status" value="1"/>
</dbReference>
<dbReference type="Pfam" id="PF13473">
    <property type="entry name" value="Cupredoxin_1"/>
    <property type="match status" value="1"/>
</dbReference>
<evidence type="ECO:0000256" key="3">
    <source>
        <dbReference type="ARBA" id="ARBA00022729"/>
    </source>
</evidence>
<evidence type="ECO:0008006" key="9">
    <source>
        <dbReference type="Google" id="ProtNLM"/>
    </source>
</evidence>
<sequence length="375" mass="40629">MTAPMTARLAPLAALLALSGSALAEAPDPVAVTVTDKGCEPASLTVPAGKSVFRIRNQSRRVLEWEILQGTLIVEERENIIPGFVQTLTATLQPGTYAMTCGLLSNPKGTLTVLAAAGTEAAGGPPDPMALVGPLAAYKHYVAGQVGLFVERTRAFTEAVKAGRIAEAKALYATARQPYERIEPVASLFNDLDKSMDVRADDFEQKEADPGFIGFHRIEKGLWADHSTEGLGPHADRLMADAEELKRRITDLTIPPAKMVGGAAGLIEEVAATKISGEEDRYSRTDLSDFHANVEGSRKIYDLLRPLVERQDPDFVARTDRNFARVEALLTKYRSEDGSFAPYDRLSDRDRQALKGPITVLAEDLSTLRGKLGLD</sequence>
<evidence type="ECO:0000256" key="1">
    <source>
        <dbReference type="ARBA" id="ARBA00004418"/>
    </source>
</evidence>
<dbReference type="InterPro" id="IPR008972">
    <property type="entry name" value="Cupredoxin"/>
</dbReference>
<evidence type="ECO:0000259" key="5">
    <source>
        <dbReference type="Pfam" id="PF09375"/>
    </source>
</evidence>
<dbReference type="InterPro" id="IPR034981">
    <property type="entry name" value="Imelysin-like_EfeO/Algp7"/>
</dbReference>
<evidence type="ECO:0000313" key="7">
    <source>
        <dbReference type="EMBL" id="ACL56651.1"/>
    </source>
</evidence>
<dbReference type="Gene3D" id="1.20.1420.20">
    <property type="entry name" value="M75 peptidase, HXXE motif"/>
    <property type="match status" value="1"/>
</dbReference>
<name>B8IQ01_METNO</name>
<gene>
    <name evidence="7" type="ordered locus">Mnod_1661</name>
</gene>
<dbReference type="AlphaFoldDB" id="B8IQ01"/>
<comment type="similarity">
    <text evidence="2">Belongs to the EfeM/EfeO family.</text>
</comment>
<dbReference type="InterPro" id="IPR028096">
    <property type="entry name" value="EfeO_Cupredoxin"/>
</dbReference>
<dbReference type="SUPFAM" id="SSF49503">
    <property type="entry name" value="Cupredoxins"/>
    <property type="match status" value="1"/>
</dbReference>
<comment type="subcellular location">
    <subcellularLocation>
        <location evidence="1">Periplasm</location>
    </subcellularLocation>
</comment>
<feature type="chain" id="PRO_5002871830" description="Iron uptake system component EfeO" evidence="4">
    <location>
        <begin position="25"/>
        <end position="375"/>
    </location>
</feature>
<proteinExistence type="inferred from homology"/>
<dbReference type="STRING" id="460265.Mnod_1661"/>
<dbReference type="KEGG" id="mno:Mnod_1661"/>
<dbReference type="InterPro" id="IPR053377">
    <property type="entry name" value="Iron_uptake_EfeM/EfeO"/>
</dbReference>
<dbReference type="NCBIfam" id="NF007697">
    <property type="entry name" value="PRK10378.1"/>
    <property type="match status" value="1"/>
</dbReference>
<dbReference type="HOGENOM" id="CLU_050342_2_1_5"/>
<feature type="signal peptide" evidence="4">
    <location>
        <begin position="1"/>
        <end position="24"/>
    </location>
</feature>
<dbReference type="InterPro" id="IPR038352">
    <property type="entry name" value="Imelysin_sf"/>
</dbReference>
<evidence type="ECO:0000256" key="4">
    <source>
        <dbReference type="SAM" id="SignalP"/>
    </source>
</evidence>
<feature type="domain" description="Imelysin-like" evidence="5">
    <location>
        <begin position="135"/>
        <end position="366"/>
    </location>
</feature>
<dbReference type="eggNOG" id="COG2822">
    <property type="taxonomic scope" value="Bacteria"/>
</dbReference>
<dbReference type="InterPro" id="IPR050894">
    <property type="entry name" value="EfeM/EfeO_iron_uptake"/>
</dbReference>
<feature type="domain" description="EfeO-type cupredoxin-like" evidence="6">
    <location>
        <begin position="9"/>
        <end position="113"/>
    </location>
</feature>
<dbReference type="GO" id="GO:0042597">
    <property type="term" value="C:periplasmic space"/>
    <property type="evidence" value="ECO:0007669"/>
    <property type="project" value="UniProtKB-SubCell"/>
</dbReference>
<dbReference type="Gene3D" id="2.60.40.420">
    <property type="entry name" value="Cupredoxins - blue copper proteins"/>
    <property type="match status" value="1"/>
</dbReference>
<evidence type="ECO:0000313" key="8">
    <source>
        <dbReference type="Proteomes" id="UP000008207"/>
    </source>
</evidence>
<reference evidence="7 8" key="1">
    <citation type="submission" date="2009-01" db="EMBL/GenBank/DDBJ databases">
        <title>Complete sequence of chromosome of Methylobacterium nodulans ORS 2060.</title>
        <authorList>
            <consortium name="US DOE Joint Genome Institute"/>
            <person name="Lucas S."/>
            <person name="Copeland A."/>
            <person name="Lapidus A."/>
            <person name="Glavina del Rio T."/>
            <person name="Dalin E."/>
            <person name="Tice H."/>
            <person name="Bruce D."/>
            <person name="Goodwin L."/>
            <person name="Pitluck S."/>
            <person name="Sims D."/>
            <person name="Brettin T."/>
            <person name="Detter J.C."/>
            <person name="Han C."/>
            <person name="Larimer F."/>
            <person name="Land M."/>
            <person name="Hauser L."/>
            <person name="Kyrpides N."/>
            <person name="Ivanova N."/>
            <person name="Marx C.J."/>
            <person name="Richardson P."/>
        </authorList>
    </citation>
    <scope>NUCLEOTIDE SEQUENCE [LARGE SCALE GENOMIC DNA]</scope>
    <source>
        <strain evidence="8">LMG 21967 / CNCM I-2342 / ORS 2060</strain>
    </source>
</reference>
<dbReference type="PANTHER" id="PTHR39192:SF1">
    <property type="entry name" value="IRON UPTAKE SYSTEM COMPONENT EFEO"/>
    <property type="match status" value="1"/>
</dbReference>
<dbReference type="Proteomes" id="UP000008207">
    <property type="component" value="Chromosome"/>
</dbReference>
<accession>B8IQ01</accession>
<organism evidence="7 8">
    <name type="scientific">Methylobacterium nodulans (strain LMG 21967 / CNCM I-2342 / ORS 2060)</name>
    <dbReference type="NCBI Taxonomy" id="460265"/>
    <lineage>
        <taxon>Bacteria</taxon>
        <taxon>Pseudomonadati</taxon>
        <taxon>Pseudomonadota</taxon>
        <taxon>Alphaproteobacteria</taxon>
        <taxon>Hyphomicrobiales</taxon>
        <taxon>Methylobacteriaceae</taxon>
        <taxon>Methylobacterium</taxon>
    </lineage>
</organism>
<keyword evidence="8" id="KW-1185">Reference proteome</keyword>
<dbReference type="InterPro" id="IPR018976">
    <property type="entry name" value="Imelysin-like"/>
</dbReference>
<protein>
    <recommendedName>
        <fullName evidence="9">Iron uptake system component EfeO</fullName>
    </recommendedName>
</protein>
<dbReference type="EMBL" id="CP001349">
    <property type="protein sequence ID" value="ACL56651.1"/>
    <property type="molecule type" value="Genomic_DNA"/>
</dbReference>
<evidence type="ECO:0000256" key="2">
    <source>
        <dbReference type="ARBA" id="ARBA00005989"/>
    </source>
</evidence>
<keyword evidence="3 4" id="KW-0732">Signal</keyword>
<dbReference type="Pfam" id="PF09375">
    <property type="entry name" value="Peptidase_M75"/>
    <property type="match status" value="1"/>
</dbReference>
<evidence type="ECO:0000259" key="6">
    <source>
        <dbReference type="Pfam" id="PF13473"/>
    </source>
</evidence>
<dbReference type="NCBIfam" id="NF041757">
    <property type="entry name" value="EfeO"/>
    <property type="match status" value="1"/>
</dbReference>